<dbReference type="Pfam" id="PF01687">
    <property type="entry name" value="Flavokinase"/>
    <property type="match status" value="1"/>
</dbReference>
<dbReference type="GO" id="GO:0009398">
    <property type="term" value="P:FMN biosynthetic process"/>
    <property type="evidence" value="ECO:0007669"/>
    <property type="project" value="UniProtKB-UniRule"/>
</dbReference>
<reference evidence="17 18" key="1">
    <citation type="submission" date="2019-02" db="EMBL/GenBank/DDBJ databases">
        <title>Prokaryotic population dynamics and viral predation in marine succession experiment using metagenomics: the confinement effect.</title>
        <authorList>
            <person name="Haro-Moreno J.M."/>
            <person name="Rodriguez-Valera F."/>
            <person name="Lopez-Perez M."/>
        </authorList>
    </citation>
    <scope>NUCLEOTIDE SEQUENCE [LARGE SCALE GENOMIC DNA]</scope>
    <source>
        <strain evidence="17">MED-G159</strain>
    </source>
</reference>
<evidence type="ECO:0000259" key="16">
    <source>
        <dbReference type="SMART" id="SM00904"/>
    </source>
</evidence>
<comment type="pathway">
    <text evidence="2 15">Cofactor biosynthesis; FAD biosynthesis; FAD from FMN: step 1/1.</text>
</comment>
<dbReference type="AlphaFoldDB" id="A0A520N1H2"/>
<evidence type="ECO:0000256" key="15">
    <source>
        <dbReference type="PIRNR" id="PIRNR004491"/>
    </source>
</evidence>
<evidence type="ECO:0000256" key="12">
    <source>
        <dbReference type="ARBA" id="ARBA00023268"/>
    </source>
</evidence>
<comment type="catalytic activity">
    <reaction evidence="14 15">
        <text>FMN + ATP + H(+) = FAD + diphosphate</text>
        <dbReference type="Rhea" id="RHEA:17237"/>
        <dbReference type="ChEBI" id="CHEBI:15378"/>
        <dbReference type="ChEBI" id="CHEBI:30616"/>
        <dbReference type="ChEBI" id="CHEBI:33019"/>
        <dbReference type="ChEBI" id="CHEBI:57692"/>
        <dbReference type="ChEBI" id="CHEBI:58210"/>
        <dbReference type="EC" id="2.7.7.2"/>
    </reaction>
</comment>
<dbReference type="GO" id="GO:0005524">
    <property type="term" value="F:ATP binding"/>
    <property type="evidence" value="ECO:0007669"/>
    <property type="project" value="UniProtKB-UniRule"/>
</dbReference>
<dbReference type="InterPro" id="IPR023465">
    <property type="entry name" value="Riboflavin_kinase_dom_sf"/>
</dbReference>
<dbReference type="UniPathway" id="UPA00277">
    <property type="reaction ID" value="UER00407"/>
</dbReference>
<dbReference type="GO" id="GO:0008531">
    <property type="term" value="F:riboflavin kinase activity"/>
    <property type="evidence" value="ECO:0007669"/>
    <property type="project" value="UniProtKB-UniRule"/>
</dbReference>
<dbReference type="Gene3D" id="3.40.50.620">
    <property type="entry name" value="HUPs"/>
    <property type="match status" value="1"/>
</dbReference>
<keyword evidence="11 15" id="KW-0067">ATP-binding</keyword>
<evidence type="ECO:0000256" key="4">
    <source>
        <dbReference type="ARBA" id="ARBA00022630"/>
    </source>
</evidence>
<evidence type="ECO:0000313" key="17">
    <source>
        <dbReference type="EMBL" id="RZO27266.1"/>
    </source>
</evidence>
<keyword evidence="7 15" id="KW-0548">Nucleotidyltransferase</keyword>
<dbReference type="PANTHER" id="PTHR22749:SF6">
    <property type="entry name" value="RIBOFLAVIN KINASE"/>
    <property type="match status" value="1"/>
</dbReference>
<evidence type="ECO:0000256" key="3">
    <source>
        <dbReference type="ARBA" id="ARBA00005201"/>
    </source>
</evidence>
<evidence type="ECO:0000256" key="13">
    <source>
        <dbReference type="ARBA" id="ARBA00047880"/>
    </source>
</evidence>
<keyword evidence="6 15" id="KW-0808">Transferase</keyword>
<dbReference type="SUPFAM" id="SSF82114">
    <property type="entry name" value="Riboflavin kinase-like"/>
    <property type="match status" value="1"/>
</dbReference>
<keyword evidence="8 15" id="KW-0547">Nucleotide-binding</keyword>
<organism evidence="17 18">
    <name type="scientific">SAR86 cluster bacterium</name>
    <dbReference type="NCBI Taxonomy" id="2030880"/>
    <lineage>
        <taxon>Bacteria</taxon>
        <taxon>Pseudomonadati</taxon>
        <taxon>Pseudomonadota</taxon>
        <taxon>Gammaproteobacteria</taxon>
        <taxon>SAR86 cluster</taxon>
    </lineage>
</organism>
<evidence type="ECO:0000256" key="5">
    <source>
        <dbReference type="ARBA" id="ARBA00022643"/>
    </source>
</evidence>
<comment type="similarity">
    <text evidence="15">Belongs to the ribF family.</text>
</comment>
<dbReference type="EC" id="2.7.7.2" evidence="15"/>
<evidence type="ECO:0000256" key="11">
    <source>
        <dbReference type="ARBA" id="ARBA00022840"/>
    </source>
</evidence>
<comment type="function">
    <text evidence="1">Catalyzes the phosphorylation of riboflavin to FMN followed by the adenylation of FMN to FAD.</text>
</comment>
<dbReference type="InterPro" id="IPR015865">
    <property type="entry name" value="Riboflavin_kinase_bac/euk"/>
</dbReference>
<name>A0A520N1H2_9GAMM</name>
<protein>
    <recommendedName>
        <fullName evidence="15">Riboflavin biosynthesis protein</fullName>
    </recommendedName>
    <domain>
        <recommendedName>
            <fullName evidence="15">Riboflavin kinase</fullName>
            <ecNumber evidence="15">2.7.1.26</ecNumber>
        </recommendedName>
        <alternativeName>
            <fullName evidence="15">Flavokinase</fullName>
        </alternativeName>
    </domain>
    <domain>
        <recommendedName>
            <fullName evidence="15">FMN adenylyltransferase</fullName>
            <ecNumber evidence="15">2.7.7.2</ecNumber>
        </recommendedName>
        <alternativeName>
            <fullName evidence="15">FAD pyrophosphorylase</fullName>
        </alternativeName>
        <alternativeName>
            <fullName evidence="15">FAD synthase</fullName>
        </alternativeName>
    </domain>
</protein>
<comment type="pathway">
    <text evidence="3 15">Cofactor biosynthesis; FMN biosynthesis; FMN from riboflavin (ATP route): step 1/1.</text>
</comment>
<dbReference type="CDD" id="cd02064">
    <property type="entry name" value="FAD_synthetase_N"/>
    <property type="match status" value="1"/>
</dbReference>
<sequence>MKKFVTTIGNFDGVHLGHQALLKCIKDIAIEKGCLTKLITFNPYPFEFFDTKKRRISTEYDKDLFLKKIGIDTTVYCEFNKKFKDLCAEEFFNLYIKKETISLAVGRDFRFGKDREFGVEALKKLCQENSIQFMIFEDFNINSTRVSSSQIRAELQLGNFGNVISLLGRPYKISGKVNSGMKVGRTIQTPTANVEIDNQKFCFTGVFLCRIQLRSNVYFGIANFGPKPSFEDYKHSLEVNLFDFDDNIYGEVLCVEFLHKIRNQIKFSSLDNLKAQIIEDQKLARDLIRDYE</sequence>
<evidence type="ECO:0000313" key="18">
    <source>
        <dbReference type="Proteomes" id="UP000315825"/>
    </source>
</evidence>
<dbReference type="Pfam" id="PF06574">
    <property type="entry name" value="FAD_syn"/>
    <property type="match status" value="1"/>
</dbReference>
<feature type="domain" description="Riboflavin kinase" evidence="16">
    <location>
        <begin position="166"/>
        <end position="289"/>
    </location>
</feature>
<accession>A0A520N1H2</accession>
<evidence type="ECO:0000256" key="6">
    <source>
        <dbReference type="ARBA" id="ARBA00022679"/>
    </source>
</evidence>
<dbReference type="InterPro" id="IPR014729">
    <property type="entry name" value="Rossmann-like_a/b/a_fold"/>
</dbReference>
<evidence type="ECO:0000256" key="14">
    <source>
        <dbReference type="ARBA" id="ARBA00049494"/>
    </source>
</evidence>
<dbReference type="PANTHER" id="PTHR22749">
    <property type="entry name" value="RIBOFLAVIN KINASE/FMN ADENYLYLTRANSFERASE"/>
    <property type="match status" value="1"/>
</dbReference>
<evidence type="ECO:0000256" key="9">
    <source>
        <dbReference type="ARBA" id="ARBA00022777"/>
    </source>
</evidence>
<comment type="catalytic activity">
    <reaction evidence="13 15">
        <text>riboflavin + ATP = FMN + ADP + H(+)</text>
        <dbReference type="Rhea" id="RHEA:14357"/>
        <dbReference type="ChEBI" id="CHEBI:15378"/>
        <dbReference type="ChEBI" id="CHEBI:30616"/>
        <dbReference type="ChEBI" id="CHEBI:57986"/>
        <dbReference type="ChEBI" id="CHEBI:58210"/>
        <dbReference type="ChEBI" id="CHEBI:456216"/>
        <dbReference type="EC" id="2.7.1.26"/>
    </reaction>
</comment>
<dbReference type="PIRSF" id="PIRSF004491">
    <property type="entry name" value="FAD_Synth"/>
    <property type="match status" value="1"/>
</dbReference>
<dbReference type="EC" id="2.7.1.26" evidence="15"/>
<dbReference type="InterPro" id="IPR015864">
    <property type="entry name" value="FAD_synthase"/>
</dbReference>
<comment type="caution">
    <text evidence="17">The sequence shown here is derived from an EMBL/GenBank/DDBJ whole genome shotgun (WGS) entry which is preliminary data.</text>
</comment>
<dbReference type="GO" id="GO:0003919">
    <property type="term" value="F:FMN adenylyltransferase activity"/>
    <property type="evidence" value="ECO:0007669"/>
    <property type="project" value="UniProtKB-UniRule"/>
</dbReference>
<dbReference type="GO" id="GO:0006747">
    <property type="term" value="P:FAD biosynthetic process"/>
    <property type="evidence" value="ECO:0007669"/>
    <property type="project" value="UniProtKB-UniRule"/>
</dbReference>
<dbReference type="EMBL" id="SHBE01000001">
    <property type="protein sequence ID" value="RZO27266.1"/>
    <property type="molecule type" value="Genomic_DNA"/>
</dbReference>
<keyword evidence="5 15" id="KW-0288">FMN</keyword>
<keyword evidence="10 15" id="KW-0274">FAD</keyword>
<dbReference type="SUPFAM" id="SSF52374">
    <property type="entry name" value="Nucleotidylyl transferase"/>
    <property type="match status" value="1"/>
</dbReference>
<evidence type="ECO:0000256" key="2">
    <source>
        <dbReference type="ARBA" id="ARBA00004726"/>
    </source>
</evidence>
<dbReference type="InterPro" id="IPR002606">
    <property type="entry name" value="Riboflavin_kinase_bac"/>
</dbReference>
<evidence type="ECO:0000256" key="10">
    <source>
        <dbReference type="ARBA" id="ARBA00022827"/>
    </source>
</evidence>
<dbReference type="Gene3D" id="2.40.30.30">
    <property type="entry name" value="Riboflavin kinase-like"/>
    <property type="match status" value="1"/>
</dbReference>
<keyword evidence="9 15" id="KW-0418">Kinase</keyword>
<evidence type="ECO:0000256" key="7">
    <source>
        <dbReference type="ARBA" id="ARBA00022695"/>
    </source>
</evidence>
<evidence type="ECO:0000256" key="8">
    <source>
        <dbReference type="ARBA" id="ARBA00022741"/>
    </source>
</evidence>
<dbReference type="InterPro" id="IPR023468">
    <property type="entry name" value="Riboflavin_kinase"/>
</dbReference>
<proteinExistence type="inferred from homology"/>
<dbReference type="Proteomes" id="UP000315825">
    <property type="component" value="Unassembled WGS sequence"/>
</dbReference>
<dbReference type="NCBIfam" id="TIGR00083">
    <property type="entry name" value="ribF"/>
    <property type="match status" value="1"/>
</dbReference>
<dbReference type="GO" id="GO:0009231">
    <property type="term" value="P:riboflavin biosynthetic process"/>
    <property type="evidence" value="ECO:0007669"/>
    <property type="project" value="InterPro"/>
</dbReference>
<dbReference type="SMART" id="SM00904">
    <property type="entry name" value="Flavokinase"/>
    <property type="match status" value="1"/>
</dbReference>
<keyword evidence="4 15" id="KW-0285">Flavoprotein</keyword>
<dbReference type="UniPathway" id="UPA00276">
    <property type="reaction ID" value="UER00406"/>
</dbReference>
<gene>
    <name evidence="17" type="primary">ribF</name>
    <name evidence="17" type="ORF">EVA92_00540</name>
</gene>
<evidence type="ECO:0000256" key="1">
    <source>
        <dbReference type="ARBA" id="ARBA00002121"/>
    </source>
</evidence>
<keyword evidence="12" id="KW-0511">Multifunctional enzyme</keyword>